<gene>
    <name evidence="4" type="primary">amiB1</name>
    <name evidence="3" type="ORF">MmonteBS_14580</name>
    <name evidence="4" type="ORF">NJB18185_23720</name>
</gene>
<name>A0AA37PLX3_9MYCO</name>
<evidence type="ECO:0000313" key="6">
    <source>
        <dbReference type="Proteomes" id="UP001139505"/>
    </source>
</evidence>
<dbReference type="Pfam" id="PF07687">
    <property type="entry name" value="M20_dimer"/>
    <property type="match status" value="1"/>
</dbReference>
<dbReference type="InterPro" id="IPR036264">
    <property type="entry name" value="Bact_exopeptidase_dim_dom"/>
</dbReference>
<dbReference type="InterPro" id="IPR017439">
    <property type="entry name" value="Amidohydrolase"/>
</dbReference>
<dbReference type="Pfam" id="PF01546">
    <property type="entry name" value="Peptidase_M20"/>
    <property type="match status" value="1"/>
</dbReference>
<proteinExistence type="inferred from homology"/>
<organism evidence="4 6">
    <name type="scientific">Mycobacterium montefiorense</name>
    <dbReference type="NCBI Taxonomy" id="154654"/>
    <lineage>
        <taxon>Bacteria</taxon>
        <taxon>Bacillati</taxon>
        <taxon>Actinomycetota</taxon>
        <taxon>Actinomycetes</taxon>
        <taxon>Mycobacteriales</taxon>
        <taxon>Mycobacteriaceae</taxon>
        <taxon>Mycobacterium</taxon>
        <taxon>Mycobacterium simiae complex</taxon>
    </lineage>
</organism>
<dbReference type="Proteomes" id="UP001139505">
    <property type="component" value="Unassembled WGS sequence"/>
</dbReference>
<dbReference type="PIRSF" id="PIRSF037226">
    <property type="entry name" value="Amidohydrolase_ACY1L2_prd"/>
    <property type="match status" value="1"/>
</dbReference>
<evidence type="ECO:0000313" key="4">
    <source>
        <dbReference type="EMBL" id="GKU72600.1"/>
    </source>
</evidence>
<evidence type="ECO:0000313" key="5">
    <source>
        <dbReference type="Proteomes" id="UP000245060"/>
    </source>
</evidence>
<feature type="domain" description="Peptidase M20 dimerisation" evidence="2">
    <location>
        <begin position="170"/>
        <end position="260"/>
    </location>
</feature>
<dbReference type="PANTHER" id="PTHR30575">
    <property type="entry name" value="PEPTIDASE M20"/>
    <property type="match status" value="1"/>
</dbReference>
<dbReference type="FunFam" id="3.30.70.360:FF:000004">
    <property type="entry name" value="Peptidase M20 domain-containing protein 2"/>
    <property type="match status" value="1"/>
</dbReference>
<reference evidence="5" key="2">
    <citation type="submission" date="2018-04" db="EMBL/GenBank/DDBJ databases">
        <title>Draft genome sequence of Mycobacterium montefiorense isolated from Japanese black salamander.</title>
        <authorList>
            <person name="Fukano H."/>
            <person name="Yoshida M."/>
            <person name="Shimizu A."/>
            <person name="Iwao H."/>
            <person name="Kurata O."/>
            <person name="Katayama Y."/>
            <person name="Omatsu T."/>
            <person name="Mizutani T."/>
            <person name="Wada S."/>
            <person name="Hoshino Y."/>
        </authorList>
    </citation>
    <scope>NUCLEOTIDE SEQUENCE [LARGE SCALE GENOMIC DNA]</scope>
    <source>
        <strain evidence="5">BS</strain>
    </source>
</reference>
<dbReference type="RefSeq" id="WP_108921270.1">
    <property type="nucleotide sequence ID" value="NZ_BFCH01000009.1"/>
</dbReference>
<protein>
    <recommendedName>
        <fullName evidence="1">Peptidase M20 domain-containing protein 2</fullName>
    </recommendedName>
</protein>
<evidence type="ECO:0000313" key="3">
    <source>
        <dbReference type="EMBL" id="GBG37086.1"/>
    </source>
</evidence>
<dbReference type="EMBL" id="BFCH01000009">
    <property type="protein sequence ID" value="GBG37086.1"/>
    <property type="molecule type" value="Genomic_DNA"/>
</dbReference>
<evidence type="ECO:0000256" key="1">
    <source>
        <dbReference type="PIRNR" id="PIRNR037226"/>
    </source>
</evidence>
<comment type="similarity">
    <text evidence="1">Belongs to the peptidase M20A family.</text>
</comment>
<dbReference type="PANTHER" id="PTHR30575:SF0">
    <property type="entry name" value="XAA-ARG DIPEPTIDASE"/>
    <property type="match status" value="1"/>
</dbReference>
<dbReference type="InterPro" id="IPR017144">
    <property type="entry name" value="Xaa-Arg_dipeptidase"/>
</dbReference>
<dbReference type="AlphaFoldDB" id="A0AA37PLX3"/>
<dbReference type="SUPFAM" id="SSF55031">
    <property type="entry name" value="Bacterial exopeptidase dimerisation domain"/>
    <property type="match status" value="1"/>
</dbReference>
<reference evidence="3" key="1">
    <citation type="journal article" date="2018" name="Genome Announc.">
        <title>Draft Genome Sequence of Mycobacterium montefiorense Isolated from Japanese Black Salamander (Hynobius nigrescens).</title>
        <authorList>
            <person name="Fukano H."/>
            <person name="Yoshida M."/>
            <person name="Shimizu A."/>
            <person name="Iwao H."/>
            <person name="Katayama Y."/>
            <person name="Omatsu T."/>
            <person name="Mizutani T."/>
            <person name="Kurata O."/>
            <person name="Wada S."/>
            <person name="Hoshino Y."/>
        </authorList>
    </citation>
    <scope>NUCLEOTIDE SEQUENCE</scope>
    <source>
        <strain evidence="3">BS</strain>
    </source>
</reference>
<dbReference type="Gene3D" id="3.30.70.360">
    <property type="match status" value="1"/>
</dbReference>
<dbReference type="CDD" id="cd05672">
    <property type="entry name" value="M20_ACY1L2-like"/>
    <property type="match status" value="1"/>
</dbReference>
<reference evidence="4" key="4">
    <citation type="submission" date="2022-04" db="EMBL/GenBank/DDBJ databases">
        <authorList>
            <person name="Komine T."/>
            <person name="Fukano H."/>
            <person name="Wada S."/>
        </authorList>
    </citation>
    <scope>NUCLEOTIDE SEQUENCE</scope>
    <source>
        <strain evidence="4">NJB18185</strain>
    </source>
</reference>
<accession>A0AA37PLX3</accession>
<reference evidence="4" key="3">
    <citation type="journal article" date="2022" name="Microbiol. Resour. Announc.">
        <title>Draft Genome Sequences of Eight Mycobacterium montefiorense Strains Isolated from Salamanders in Captivity.</title>
        <authorList>
            <person name="Komine T."/>
            <person name="Ihara H."/>
            <person name="Fukano H."/>
            <person name="Hoshino Y."/>
            <person name="Kurata O."/>
            <person name="Wada S."/>
        </authorList>
    </citation>
    <scope>NUCLEOTIDE SEQUENCE</scope>
    <source>
        <strain evidence="4">NJB18185</strain>
    </source>
</reference>
<keyword evidence="5" id="KW-1185">Reference proteome</keyword>
<sequence>MPTNTALDSVEDAVRRRGVDLVELSHAIHAEPELAFAEHRSCAKTQALVAERGFELTGAAGGLDTAFRADFGSGPLVIGVCAEYDALPGIGHACGHNIIAASAVGTALALAEVADELGLTVALIGTPAEEAGGGKALLLEAGIFDDVAAAVMLHPGPTDIAAARSLALSEVTVDYRGKESHAAVAPYLGVNAADAVTVAQVAIGLLRQQLAPGQLVHGIVTNGGQAVNVIPGNAALQYAMRAVELDSLRELEGRMFACFAAGALATGCEYEIATPSPAYAELMPDEWLAEACRAEMRRLGREPVAPEHEKALPMGSTDMGNVTHVLPGIHPVIGVDAGGATVHQRAFAAAAAGPSADRAVVEGAVMLARTVVQLAQDGAERDRVLAGVQRRAGR</sequence>
<dbReference type="GO" id="GO:0016805">
    <property type="term" value="F:dipeptidase activity"/>
    <property type="evidence" value="ECO:0007669"/>
    <property type="project" value="InterPro"/>
</dbReference>
<dbReference type="InterPro" id="IPR002933">
    <property type="entry name" value="Peptidase_M20"/>
</dbReference>
<evidence type="ECO:0000259" key="2">
    <source>
        <dbReference type="Pfam" id="PF07687"/>
    </source>
</evidence>
<dbReference type="GO" id="GO:0046657">
    <property type="term" value="P:folic acid catabolic process"/>
    <property type="evidence" value="ECO:0007669"/>
    <property type="project" value="TreeGrafter"/>
</dbReference>
<dbReference type="GO" id="GO:0071713">
    <property type="term" value="F:para-aminobenzoyl-glutamate hydrolase activity"/>
    <property type="evidence" value="ECO:0007669"/>
    <property type="project" value="TreeGrafter"/>
</dbReference>
<dbReference type="InterPro" id="IPR011650">
    <property type="entry name" value="Peptidase_M20_dimer"/>
</dbReference>
<dbReference type="Proteomes" id="UP000245060">
    <property type="component" value="Unassembled WGS sequence"/>
</dbReference>
<dbReference type="GO" id="GO:0005737">
    <property type="term" value="C:cytoplasm"/>
    <property type="evidence" value="ECO:0007669"/>
    <property type="project" value="TreeGrafter"/>
</dbReference>
<dbReference type="InterPro" id="IPR052030">
    <property type="entry name" value="Peptidase_M20/M20A_hydrolases"/>
</dbReference>
<comment type="caution">
    <text evidence="4">The sequence shown here is derived from an EMBL/GenBank/DDBJ whole genome shotgun (WGS) entry which is preliminary data.</text>
</comment>
<dbReference type="EMBL" id="BQYH01000015">
    <property type="protein sequence ID" value="GKU72600.1"/>
    <property type="molecule type" value="Genomic_DNA"/>
</dbReference>
<dbReference type="SUPFAM" id="SSF53187">
    <property type="entry name" value="Zn-dependent exopeptidases"/>
    <property type="match status" value="1"/>
</dbReference>
<dbReference type="Gene3D" id="3.40.630.10">
    <property type="entry name" value="Zn peptidases"/>
    <property type="match status" value="1"/>
</dbReference>
<dbReference type="NCBIfam" id="TIGR01891">
    <property type="entry name" value="amidohydrolases"/>
    <property type="match status" value="1"/>
</dbReference>